<dbReference type="AlphaFoldDB" id="A0AA36ULA3"/>
<sequence length="48" mass="5318">MASFNFATTSPSDDLDFPHESFSTSSRSIYLIEAENFGINLPYIAVTI</sequence>
<evidence type="ECO:0000313" key="3">
    <source>
        <dbReference type="Proteomes" id="UP000004982"/>
    </source>
</evidence>
<reference evidence="2 3" key="1">
    <citation type="submission" date="2011-05" db="EMBL/GenBank/DDBJ databases">
        <authorList>
            <person name="Muzny D."/>
            <person name="Qin X."/>
            <person name="Deng J."/>
            <person name="Jiang H."/>
            <person name="Liu Y."/>
            <person name="Qu J."/>
            <person name="Song X.-Z."/>
            <person name="Zhang L."/>
            <person name="Thornton R."/>
            <person name="Coyle M."/>
            <person name="Francisco L."/>
            <person name="Jackson L."/>
            <person name="Javaid M."/>
            <person name="Korchina V."/>
            <person name="Kovar C."/>
            <person name="Mata R."/>
            <person name="Mathew T."/>
            <person name="Ngo R."/>
            <person name="Nguyen L."/>
            <person name="Nguyen N."/>
            <person name="Okwuonu G."/>
            <person name="Ongeri F."/>
            <person name="Pham C."/>
            <person name="Simmons D."/>
            <person name="Wilczek-Boney K."/>
            <person name="Hale W."/>
            <person name="Jakkamsetti A."/>
            <person name="Pham P."/>
            <person name="Ruth R."/>
            <person name="San Lucas F."/>
            <person name="Warren J."/>
            <person name="Zhang J."/>
            <person name="Zhao Z."/>
            <person name="Zhou C."/>
            <person name="Zhu D."/>
            <person name="Lee S."/>
            <person name="Bess C."/>
            <person name="Blankenburg K."/>
            <person name="Forbes L."/>
            <person name="Fu Q."/>
            <person name="Gubbala S."/>
            <person name="Hirani K."/>
            <person name="Jayaseelan J.C."/>
            <person name="Lara F."/>
            <person name="Munidasa M."/>
            <person name="Palculict T."/>
            <person name="Patil S."/>
            <person name="Pu L.-L."/>
            <person name="Saada N."/>
            <person name="Tang L."/>
            <person name="Weissenberger G."/>
            <person name="Zhu Y."/>
            <person name="Hemphill L."/>
            <person name="Shang Y."/>
            <person name="Youmans B."/>
            <person name="Ayvaz T."/>
            <person name="Ross M."/>
            <person name="Santibanez J."/>
            <person name="Aqrawi P."/>
            <person name="Gross S."/>
            <person name="Joshi V."/>
            <person name="Fowler G."/>
            <person name="Nazareth L."/>
            <person name="Reid J."/>
            <person name="Worley K."/>
            <person name="Petrosino J."/>
            <person name="Highlander S."/>
            <person name="Gibbs R."/>
        </authorList>
    </citation>
    <scope>NUCLEOTIDE SEQUENCE [LARGE SCALE GENOMIC DNA]</scope>
    <source>
        <strain evidence="2 3">ATCC 33926</strain>
    </source>
</reference>
<organism evidence="2 3">
    <name type="scientific">Neisseria macacae ATCC 33926</name>
    <dbReference type="NCBI Taxonomy" id="997348"/>
    <lineage>
        <taxon>Bacteria</taxon>
        <taxon>Pseudomonadati</taxon>
        <taxon>Pseudomonadota</taxon>
        <taxon>Betaproteobacteria</taxon>
        <taxon>Neisseriales</taxon>
        <taxon>Neisseriaceae</taxon>
        <taxon>Neisseria</taxon>
    </lineage>
</organism>
<protein>
    <submittedName>
        <fullName evidence="2">Uncharacterized protein</fullName>
    </submittedName>
</protein>
<dbReference type="EMBL" id="AFQE01000022">
    <property type="protein sequence ID" value="EGQ78145.1"/>
    <property type="molecule type" value="Genomic_DNA"/>
</dbReference>
<accession>A0AA36ULA3</accession>
<feature type="region of interest" description="Disordered" evidence="1">
    <location>
        <begin position="1"/>
        <end position="21"/>
    </location>
</feature>
<comment type="caution">
    <text evidence="2">The sequence shown here is derived from an EMBL/GenBank/DDBJ whole genome shotgun (WGS) entry which is preliminary data.</text>
</comment>
<name>A0AA36ULA3_9NEIS</name>
<dbReference type="Proteomes" id="UP000004982">
    <property type="component" value="Unassembled WGS sequence"/>
</dbReference>
<evidence type="ECO:0000313" key="2">
    <source>
        <dbReference type="EMBL" id="EGQ78145.1"/>
    </source>
</evidence>
<gene>
    <name evidence="2" type="ORF">HMPREF9418_0370</name>
</gene>
<proteinExistence type="predicted"/>
<evidence type="ECO:0000256" key="1">
    <source>
        <dbReference type="SAM" id="MobiDB-lite"/>
    </source>
</evidence>
<feature type="compositionally biased region" description="Polar residues" evidence="1">
    <location>
        <begin position="1"/>
        <end position="12"/>
    </location>
</feature>